<dbReference type="Pfam" id="PF09661">
    <property type="entry name" value="DUF2398"/>
    <property type="match status" value="1"/>
</dbReference>
<dbReference type="AlphaFoldDB" id="A0A1Q2CLV0"/>
<dbReference type="KEGG" id="tes:BW730_05675"/>
<proteinExistence type="predicted"/>
<evidence type="ECO:0000313" key="2">
    <source>
        <dbReference type="EMBL" id="AQP47082.1"/>
    </source>
</evidence>
<dbReference type="InterPro" id="IPR013494">
    <property type="entry name" value="CHP02678"/>
</dbReference>
<sequence>MSPSVTSAHEAVERRLAARALLANPILSGLHHPDQLALVRRHAPWLRQMYFSRTGYSLIIETGFARLSKAPLDADTAPRPALRTTGQPFTSRTYTCLALLCSALLAPAVGDQVLLSALVEQVRADAASADLRLSESTDEARHLVQALHLLIDWGALHETEGTVVAWGLRADEVLLDVNRPLLPHLLARTLRDIDTPATLLTPKLTSANQDEPRRALRRKLIENPLVRREDLSDAERDVLSRERTELTRVLDEDFGLVLEVRAEGALAYDPDDDVTDLTFPGRSTVAHAALLLTNALIDDLSPKAGQIVTLPVATEEASDDGFPKETPPTRPGALAPWSTVEANVELLIERYGPYFGEGYRTNASLLLNDTVRLLESMSLAEGTETGLLIHPAIARYRPEPQRLPTRAARRMGSTIDDNSSPLWFEEKP</sequence>
<accession>A0A1Q2CLV0</accession>
<keyword evidence="3" id="KW-1185">Reference proteome</keyword>
<dbReference type="Proteomes" id="UP000188145">
    <property type="component" value="Chromosome"/>
</dbReference>
<dbReference type="OrthoDB" id="188354at2"/>
<dbReference type="NCBIfam" id="TIGR02678">
    <property type="entry name" value="TIGR02678 family protein"/>
    <property type="match status" value="1"/>
</dbReference>
<dbReference type="STRING" id="1332264.BW730_05675"/>
<reference evidence="3" key="1">
    <citation type="submission" date="2017-02" db="EMBL/GenBank/DDBJ databases">
        <title>Tessaracoccus aquaemaris sp. nov., isolated from the intestine of a Korean rockfish, Sebastes schlegelii, in a marine aquaculture pond.</title>
        <authorList>
            <person name="Tak E.J."/>
            <person name="Bae J.-W."/>
        </authorList>
    </citation>
    <scope>NUCLEOTIDE SEQUENCE [LARGE SCALE GENOMIC DNA]</scope>
    <source>
        <strain evidence="3">NSG39</strain>
    </source>
</reference>
<dbReference type="EMBL" id="CP019606">
    <property type="protein sequence ID" value="AQP47082.1"/>
    <property type="molecule type" value="Genomic_DNA"/>
</dbReference>
<feature type="region of interest" description="Disordered" evidence="1">
    <location>
        <begin position="315"/>
        <end position="335"/>
    </location>
</feature>
<organism evidence="2 3">
    <name type="scientific">Tessaracoccus aquimaris</name>
    <dbReference type="NCBI Taxonomy" id="1332264"/>
    <lineage>
        <taxon>Bacteria</taxon>
        <taxon>Bacillati</taxon>
        <taxon>Actinomycetota</taxon>
        <taxon>Actinomycetes</taxon>
        <taxon>Propionibacteriales</taxon>
        <taxon>Propionibacteriaceae</taxon>
        <taxon>Tessaracoccus</taxon>
    </lineage>
</organism>
<protein>
    <submittedName>
        <fullName evidence="2">TIGR02678 family protein</fullName>
    </submittedName>
</protein>
<name>A0A1Q2CLV0_9ACTN</name>
<evidence type="ECO:0000313" key="3">
    <source>
        <dbReference type="Proteomes" id="UP000188145"/>
    </source>
</evidence>
<gene>
    <name evidence="2" type="ORF">BW730_05675</name>
</gene>
<evidence type="ECO:0000256" key="1">
    <source>
        <dbReference type="SAM" id="MobiDB-lite"/>
    </source>
</evidence>
<dbReference type="RefSeq" id="WP_077685408.1">
    <property type="nucleotide sequence ID" value="NZ_CP019606.1"/>
</dbReference>
<feature type="region of interest" description="Disordered" evidence="1">
    <location>
        <begin position="400"/>
        <end position="428"/>
    </location>
</feature>